<dbReference type="AlphaFoldDB" id="A0A2W4ZV44"/>
<protein>
    <recommendedName>
        <fullName evidence="4">Lipoprotein</fullName>
    </recommendedName>
</protein>
<proteinExistence type="predicted"/>
<comment type="caution">
    <text evidence="2">The sequence shown here is derived from an EMBL/GenBank/DDBJ whole genome shotgun (WGS) entry which is preliminary data.</text>
</comment>
<evidence type="ECO:0008006" key="4">
    <source>
        <dbReference type="Google" id="ProtNLM"/>
    </source>
</evidence>
<evidence type="ECO:0000313" key="3">
    <source>
        <dbReference type="Proteomes" id="UP000249557"/>
    </source>
</evidence>
<evidence type="ECO:0000256" key="1">
    <source>
        <dbReference type="SAM" id="SignalP"/>
    </source>
</evidence>
<evidence type="ECO:0000313" key="2">
    <source>
        <dbReference type="EMBL" id="PZO86150.1"/>
    </source>
</evidence>
<name>A0A2W4ZV44_9BACT</name>
<accession>A0A2W4ZV44</accession>
<gene>
    <name evidence="2" type="ORF">DI626_06815</name>
</gene>
<dbReference type="PROSITE" id="PS51257">
    <property type="entry name" value="PROKAR_LIPOPROTEIN"/>
    <property type="match status" value="1"/>
</dbReference>
<reference evidence="2 3" key="1">
    <citation type="submission" date="2017-08" db="EMBL/GenBank/DDBJ databases">
        <title>Infants hospitalized years apart are colonized by the same room-sourced microbial strains.</title>
        <authorList>
            <person name="Brooks B."/>
            <person name="Olm M.R."/>
            <person name="Firek B.A."/>
            <person name="Baker R."/>
            <person name="Thomas B.C."/>
            <person name="Morowitz M.J."/>
            <person name="Banfield J.F."/>
        </authorList>
    </citation>
    <scope>NUCLEOTIDE SEQUENCE [LARGE SCALE GENOMIC DNA]</scope>
    <source>
        <strain evidence="2">S2_018_000_R2_104</strain>
    </source>
</reference>
<sequence>MHKFIIIAMALLLAGCVTSSGGTMAPEAATGFLGMKSDDIKIDTAKAFAGKKDVVIGSFKVGFVTYNKASQTAGGGLMGGMAGRASAKTNLEGVSDSTMQQITDAAYADFTSLLKANGYNVVDRSTIVSTSEYKKASVETSPQRDADSVLVPKADITFFAPTGMPLHGKGFAFSSPLVAFGTLGEKTGVPVLDVEYIVNFANADGYGGSFRSTAAVNVGQGISVVPGGRVTIYGGQAGTFSNNIGSVTLGQPVFSTEEFATVSEMTTDGENALGYAANAFSAVLGGGTSISREYAVKADAGKYAAISKSVLNKANVKLVGTMKASR</sequence>
<dbReference type="Proteomes" id="UP000249557">
    <property type="component" value="Unassembled WGS sequence"/>
</dbReference>
<dbReference type="EMBL" id="QFNK01000125">
    <property type="protein sequence ID" value="PZO86150.1"/>
    <property type="molecule type" value="Genomic_DNA"/>
</dbReference>
<organism evidence="2 3">
    <name type="scientific">Micavibrio aeruginosavorus</name>
    <dbReference type="NCBI Taxonomy" id="349221"/>
    <lineage>
        <taxon>Bacteria</taxon>
        <taxon>Pseudomonadati</taxon>
        <taxon>Bdellovibrionota</taxon>
        <taxon>Bdellovibrionia</taxon>
        <taxon>Bdellovibrionales</taxon>
        <taxon>Pseudobdellovibrionaceae</taxon>
        <taxon>Micavibrio</taxon>
    </lineage>
</organism>
<feature type="chain" id="PRO_5016019363" description="Lipoprotein" evidence="1">
    <location>
        <begin position="26"/>
        <end position="326"/>
    </location>
</feature>
<keyword evidence="1" id="KW-0732">Signal</keyword>
<feature type="signal peptide" evidence="1">
    <location>
        <begin position="1"/>
        <end position="25"/>
    </location>
</feature>